<protein>
    <submittedName>
        <fullName evidence="6">Cytochrome C</fullName>
    </submittedName>
</protein>
<dbReference type="SUPFAM" id="SSF46626">
    <property type="entry name" value="Cytochrome c"/>
    <property type="match status" value="1"/>
</dbReference>
<keyword evidence="7" id="KW-1185">Reference proteome</keyword>
<organism evidence="6 7">
    <name type="scientific">Phaeovulum veldkampii DSM 11550</name>
    <dbReference type="NCBI Taxonomy" id="1185920"/>
    <lineage>
        <taxon>Bacteria</taxon>
        <taxon>Pseudomonadati</taxon>
        <taxon>Pseudomonadota</taxon>
        <taxon>Alphaproteobacteria</taxon>
        <taxon>Rhodobacterales</taxon>
        <taxon>Paracoccaceae</taxon>
        <taxon>Phaeovulum</taxon>
    </lineage>
</organism>
<keyword evidence="3" id="KW-0408">Iron</keyword>
<dbReference type="RefSeq" id="WP_107324208.1">
    <property type="nucleotide sequence ID" value="NZ_NHSP01000039.1"/>
</dbReference>
<dbReference type="AlphaFoldDB" id="A0A2T4JKQ7"/>
<evidence type="ECO:0000256" key="3">
    <source>
        <dbReference type="ARBA" id="ARBA00023004"/>
    </source>
</evidence>
<gene>
    <name evidence="6" type="ORF">C5F46_04735</name>
</gene>
<dbReference type="InterPro" id="IPR009056">
    <property type="entry name" value="Cyt_c-like_dom"/>
</dbReference>
<keyword evidence="1" id="KW-0349">Heme</keyword>
<dbReference type="OrthoDB" id="5514238at2"/>
<evidence type="ECO:0000313" key="6">
    <source>
        <dbReference type="EMBL" id="PTE18462.1"/>
    </source>
</evidence>
<comment type="caution">
    <text evidence="6">The sequence shown here is derived from an EMBL/GenBank/DDBJ whole genome shotgun (WGS) entry which is preliminary data.</text>
</comment>
<feature type="chain" id="PRO_5015444243" evidence="4">
    <location>
        <begin position="22"/>
        <end position="133"/>
    </location>
</feature>
<evidence type="ECO:0000313" key="7">
    <source>
        <dbReference type="Proteomes" id="UP000241899"/>
    </source>
</evidence>
<dbReference type="GO" id="GO:0020037">
    <property type="term" value="F:heme binding"/>
    <property type="evidence" value="ECO:0007669"/>
    <property type="project" value="InterPro"/>
</dbReference>
<dbReference type="Pfam" id="PF00034">
    <property type="entry name" value="Cytochrom_C"/>
    <property type="match status" value="1"/>
</dbReference>
<feature type="signal peptide" evidence="4">
    <location>
        <begin position="1"/>
        <end position="21"/>
    </location>
</feature>
<keyword evidence="2" id="KW-0479">Metal-binding</keyword>
<evidence type="ECO:0000256" key="4">
    <source>
        <dbReference type="SAM" id="SignalP"/>
    </source>
</evidence>
<sequence length="133" mass="14192">MRRLILIAPFAAALIGGCAMLEPEPTARQDFETFCVACHGTSGKGDGAGAEMLTARPADLTRIAARNGGRYPRAEVMTKIWGYAKGQTGHPQMPAFDGLLAGDTVLYDSGDGIATPTPLRLVQLQEYIEGLQR</sequence>
<evidence type="ECO:0000259" key="5">
    <source>
        <dbReference type="Pfam" id="PF00034"/>
    </source>
</evidence>
<proteinExistence type="predicted"/>
<name>A0A2T4JKQ7_9RHOB</name>
<dbReference type="InterPro" id="IPR036909">
    <property type="entry name" value="Cyt_c-like_dom_sf"/>
</dbReference>
<dbReference type="GO" id="GO:0046872">
    <property type="term" value="F:metal ion binding"/>
    <property type="evidence" value="ECO:0007669"/>
    <property type="project" value="UniProtKB-KW"/>
</dbReference>
<accession>A0A2T4JKQ7</accession>
<feature type="domain" description="Cytochrome c" evidence="5">
    <location>
        <begin position="31"/>
        <end position="96"/>
    </location>
</feature>
<dbReference type="Proteomes" id="UP000241899">
    <property type="component" value="Unassembled WGS sequence"/>
</dbReference>
<dbReference type="PROSITE" id="PS51257">
    <property type="entry name" value="PROKAR_LIPOPROTEIN"/>
    <property type="match status" value="1"/>
</dbReference>
<keyword evidence="4" id="KW-0732">Signal</keyword>
<dbReference type="GO" id="GO:0009055">
    <property type="term" value="F:electron transfer activity"/>
    <property type="evidence" value="ECO:0007669"/>
    <property type="project" value="InterPro"/>
</dbReference>
<evidence type="ECO:0000256" key="1">
    <source>
        <dbReference type="ARBA" id="ARBA00022617"/>
    </source>
</evidence>
<dbReference type="Gene3D" id="1.10.760.10">
    <property type="entry name" value="Cytochrome c-like domain"/>
    <property type="match status" value="1"/>
</dbReference>
<evidence type="ECO:0000256" key="2">
    <source>
        <dbReference type="ARBA" id="ARBA00022723"/>
    </source>
</evidence>
<reference evidence="6 7" key="1">
    <citation type="submission" date="2018-03" db="EMBL/GenBank/DDBJ databases">
        <title>Rhodobacter veldkampii.</title>
        <authorList>
            <person name="Meyer T.E."/>
            <person name="Miller S."/>
            <person name="Lodha T."/>
            <person name="Gandham S."/>
            <person name="Chintalapati S."/>
            <person name="Chintalapati V.R."/>
        </authorList>
    </citation>
    <scope>NUCLEOTIDE SEQUENCE [LARGE SCALE GENOMIC DNA]</scope>
    <source>
        <strain evidence="6 7">DSM 11550</strain>
    </source>
</reference>
<dbReference type="EMBL" id="PZKF01000007">
    <property type="protein sequence ID" value="PTE18462.1"/>
    <property type="molecule type" value="Genomic_DNA"/>
</dbReference>